<feature type="region of interest" description="Disordered" evidence="18">
    <location>
        <begin position="1"/>
        <end position="20"/>
    </location>
</feature>
<dbReference type="Proteomes" id="UP000789508">
    <property type="component" value="Unassembled WGS sequence"/>
</dbReference>
<keyword evidence="9 17" id="KW-0067">ATP-binding</keyword>
<feature type="region of interest" description="Disordered" evidence="18">
    <location>
        <begin position="2701"/>
        <end position="2727"/>
    </location>
</feature>
<dbReference type="InterPro" id="IPR043519">
    <property type="entry name" value="NT_sf"/>
</dbReference>
<feature type="region of interest" description="Disordered" evidence="18">
    <location>
        <begin position="2354"/>
        <end position="2414"/>
    </location>
</feature>
<evidence type="ECO:0000256" key="7">
    <source>
        <dbReference type="ARBA" id="ARBA00022723"/>
    </source>
</evidence>
<dbReference type="GO" id="GO:0016779">
    <property type="term" value="F:nucleotidyltransferase activity"/>
    <property type="evidence" value="ECO:0007669"/>
    <property type="project" value="UniProtKB-ARBA"/>
</dbReference>
<evidence type="ECO:0000256" key="3">
    <source>
        <dbReference type="ARBA" id="ARBA00022475"/>
    </source>
</evidence>
<feature type="compositionally biased region" description="Polar residues" evidence="18">
    <location>
        <begin position="2767"/>
        <end position="2792"/>
    </location>
</feature>
<feature type="compositionally biased region" description="Low complexity" evidence="18">
    <location>
        <begin position="3088"/>
        <end position="3103"/>
    </location>
</feature>
<feature type="region of interest" description="Disordered" evidence="18">
    <location>
        <begin position="3026"/>
        <end position="3064"/>
    </location>
</feature>
<dbReference type="PANTHER" id="PTHR22914:SF13">
    <property type="entry name" value="CHITIN SYNTHASE"/>
    <property type="match status" value="1"/>
</dbReference>
<dbReference type="GO" id="GO:0004100">
    <property type="term" value="F:chitin synthase activity"/>
    <property type="evidence" value="ECO:0007669"/>
    <property type="project" value="InterPro"/>
</dbReference>
<keyword evidence="15" id="KW-0325">Glycoprotein</keyword>
<feature type="domain" description="Myosin motor" evidence="21">
    <location>
        <begin position="26"/>
        <end position="778"/>
    </location>
</feature>
<feature type="compositionally biased region" description="Polar residues" evidence="18">
    <location>
        <begin position="3029"/>
        <end position="3054"/>
    </location>
</feature>
<dbReference type="SUPFAM" id="SSF55856">
    <property type="entry name" value="Cytochrome b5-like heme/steroid binding domain"/>
    <property type="match status" value="1"/>
</dbReference>
<feature type="compositionally biased region" description="Low complexity" evidence="18">
    <location>
        <begin position="2947"/>
        <end position="2957"/>
    </location>
</feature>
<evidence type="ECO:0000256" key="8">
    <source>
        <dbReference type="ARBA" id="ARBA00022741"/>
    </source>
</evidence>
<evidence type="ECO:0000313" key="23">
    <source>
        <dbReference type="EMBL" id="CAG8448686.1"/>
    </source>
</evidence>
<evidence type="ECO:0000259" key="20">
    <source>
        <dbReference type="PROSITE" id="PS50255"/>
    </source>
</evidence>
<keyword evidence="8 17" id="KW-0547">Nucleotide-binding</keyword>
<comment type="similarity">
    <text evidence="17">Belongs to the TRAFAC class myosin-kinesin ATPase superfamily. Myosin family.</text>
</comment>
<dbReference type="InterPro" id="IPR027417">
    <property type="entry name" value="P-loop_NTPase"/>
</dbReference>
<feature type="compositionally biased region" description="Polar residues" evidence="18">
    <location>
        <begin position="2918"/>
        <end position="2946"/>
    </location>
</feature>
<feature type="compositionally biased region" description="Low complexity" evidence="18">
    <location>
        <begin position="2742"/>
        <end position="2758"/>
    </location>
</feature>
<dbReference type="Gene3D" id="1.10.1410.10">
    <property type="match status" value="1"/>
</dbReference>
<dbReference type="InterPro" id="IPR001199">
    <property type="entry name" value="Cyt_B5-like_heme/steroid-bd"/>
</dbReference>
<dbReference type="Gene3D" id="1.10.10.820">
    <property type="match status" value="1"/>
</dbReference>
<feature type="compositionally biased region" description="Low complexity" evidence="18">
    <location>
        <begin position="3149"/>
        <end position="3168"/>
    </location>
</feature>
<dbReference type="GO" id="GO:0003779">
    <property type="term" value="F:actin binding"/>
    <property type="evidence" value="ECO:0007669"/>
    <property type="project" value="UniProtKB-KW"/>
</dbReference>
<comment type="caution">
    <text evidence="23">The sequence shown here is derived from an EMBL/GenBank/DDBJ whole genome shotgun (WGS) entry which is preliminary data.</text>
</comment>
<keyword evidence="14 17" id="KW-0505">Motor protein</keyword>
<evidence type="ECO:0000256" key="12">
    <source>
        <dbReference type="ARBA" id="ARBA00023123"/>
    </source>
</evidence>
<feature type="compositionally biased region" description="Basic and acidic residues" evidence="18">
    <location>
        <begin position="878"/>
        <end position="893"/>
    </location>
</feature>
<dbReference type="CDD" id="cd05402">
    <property type="entry name" value="NT_PAP_TUTase"/>
    <property type="match status" value="1"/>
</dbReference>
<evidence type="ECO:0000256" key="6">
    <source>
        <dbReference type="ARBA" id="ARBA00022692"/>
    </source>
</evidence>
<feature type="compositionally biased region" description="Low complexity" evidence="18">
    <location>
        <begin position="2355"/>
        <end position="2367"/>
    </location>
</feature>
<keyword evidence="16 17" id="KW-0009">Actin-binding</keyword>
<accession>A0A9N8VEV8</accession>
<dbReference type="SUPFAM" id="SSF81301">
    <property type="entry name" value="Nucleotidyltransferase"/>
    <property type="match status" value="1"/>
</dbReference>
<evidence type="ECO:0000256" key="11">
    <source>
        <dbReference type="ARBA" id="ARBA00022989"/>
    </source>
</evidence>
<feature type="transmembrane region" description="Helical" evidence="19">
    <location>
        <begin position="1608"/>
        <end position="1635"/>
    </location>
</feature>
<dbReference type="GO" id="GO:0010605">
    <property type="term" value="P:negative regulation of macromolecule metabolic process"/>
    <property type="evidence" value="ECO:0007669"/>
    <property type="project" value="UniProtKB-ARBA"/>
</dbReference>
<keyword evidence="6 19" id="KW-0812">Transmembrane</keyword>
<feature type="compositionally biased region" description="Polar residues" evidence="18">
    <location>
        <begin position="2572"/>
        <end position="2586"/>
    </location>
</feature>
<dbReference type="OrthoDB" id="370884at2759"/>
<sequence length="3191" mass="362191">MGKTKKSRSSNPLVSSSLPSDNRIDLTQLLTSPTGAPSEDDVLQLLSNRYKADLPYTRINASTLVVVNPHKPLECMNDATAKDYAEQWYKDTSGNKSSLQPHVYELAARVYLHMRRSAEDQSVIFSGISGSGKTASQSHFLQQLLLLSTHTKKESKIASLIENAQFILEAFGNAQTVQNRNASRFGKYLELQFNERGRIIGAKGLTYALDKSRVTEVPQDERSYHVFYYLLAGANAEEKSQFHLQDPQNYFYLSQSKCFRISDVDDTIKMDDLRASLKTLGFKSKTVSQIWQLLSAILLLGNIEFVNPGRNARDEAASIKNHHVLDSVAEQLGVPSSKLEQTLTYKTKYIRKELCTVFLNAEAAAEQRDSLARALYSILFTWIVEHINSKLCNSDEPPNFIGLLDQPGYQNFTKNSFEQFCLNVASEEIENFVLKNLFDDTIGGNAEINRDGVSLPRVLTMDNSGCVELLRGNDYITSTNSNAKKTGLVSILDQESFNVQNGREAGDDANLLSTLQKTFSSHSSYVANAPNSKFSKAGSFGINHFAGQVNYSIDNFIDKNLDNLSTDFVNLFRDTNNPFVSKLFSGPALAIENHPRNEKTIVMAQLPTKPMRAPSMKKRKTRETTDLAATIEEEKSGKKKHSAEVSTVITQLYGTLNQLIETMNETRMWNIIQIRPNDNHEPNSFDNKRVKAQIRSFLIPDIVNRKRVDYTAHYSYSDFIARYESIFQSYNLDPSRSDRQKVEAFVTLKGWGEGDIAFGRQNVFLSDPTWKELEDTLRAAEKEERARAKQTKDDESLASGFNGGGERPRGLAAASATSSMDRLIPTQRPAYGSDFYDDQSYAGSEDEYYSRSGGNAFNGEEEEAMWGSQWGGNSGDGATRDGDLKQGNEKGAEDDVEEELPITKTRIWWVRFVWFMTWWIPSFCLSWIGGMKRADVQMAWREKLVLCMIIFLMSAIIIFYIIFFGNLICPGNDKVFSAQEVGYHTGDNDFWVSLRGKIYDISSFWQMDHSDVSGFPAASQQMQDFAGTDVTPFFPIPIAEACQGLNLNDPNNIIKLQVNTTNASPFGFKHEYPSRIYPNSKLSRPDWYTGTFIPRMKGFYKADLVWDKNDIADQARTQNRKWAIINKRVYDLSDYFTTQKFNQQQNAPEGNAPLPIPNYHFLDNDVETLFNSLPGQDISSYWSRIDPTTRAYNLACMENLFFVGRIDFRKTFRCQFNNYILLAVSVILMSVVLIKFLAALQLGSRRKPEEHDKFVICQVPCYTEGEDSLKRTMDSLAALVYDDKRKLLFLIADGMIIGSGNDRPTPRIVLDILGVDPKMDPEPLAFKSVGEGSAQLNYGKVYSGLYEYEGHVVPYIVVVKVGKPSELSRPGNRGKRDSQIILMGFLNKVHFDLEMTPLELEIYHQMKNVIGVNPTFYEYILMVDADTEVLPDSLNRMVSCMLHDGRIIGICGETTLIDEEGSWTTMIQVYEYYISHHLAKAFESLFGSVTCLPGCFCMYRIRTPNKGTPLIISKLVIDDYSENHVDTLHKKNLLSLGEDRYLTTLMMKHFPQYKMTFTPDAQCKTAAPDRWGILLSQRRRWINSTIHNLMELMFLPEMCGFCCFSMRFVVFIDLFGTLILPSTVVYIIYLVYAVATRKQTLPIIALAMLAAVYGLQAVIFILKRQWQHIGWMIIYLLAFPLFSFFIPVYAFWHFDDFSWGNTRMVVSEKGKKQIINNEEEKFDEKMIPKKKWADYEQEMWEVGTTVSHESRVSRGSAASYHSRGSQHNYETGSQYGSQYGGSQYGGGDYYRDTNLAYRDSNLAASGRRNRSRSPVPKYTSDYRSSRAFSNVGGDHISEPRSSMLLSRDLEALASRPLSSYSSPADGPTDEEILQEIRNILANANLMSITKKQVREQLTQVFGVDMTSRKEFINNSIELTLQDVSVSDNQTKNDNNIYNNQFYNVSDGGYSSSSHSVNDSQIITYNEGISDPQTSSDANFAVNFSSYQPNYQDSVNHSNKNMYIVKGDVTKPITLPPQAEDTLSVDMLSLYETLLPTAESAKRREYFVNKIETLLNDEYPEHSIKVHLFGSSMNDLGSSNSDVDLCVTTEWNGLEKVQTLAKVFRRLGMKRVNCVPKAKVPIVRLWDPELHLACDLNVNNTLALHNTRLIKTYVNIDPRVRPLAMILKHWAKRRALNDAAKGGTLSTYTWTIMILNFLQMREPPILPVLHQIDTGTEHTFVDGFDASFYDDVESLRGFGDANKESIGGLLFAFFRRFAFEFDYEHHVISIRQGKYLTKAEKNWDSRGWLLCVEEPFNTARNLGNSADVVTVKGLIGEFKRAFNILYDKVSLEICCRQYYFPKFGHNQQPLQLTQRSSWNNYNNKSSSNGKRETTNNYSNVNTKYQNNGHSIGGSGDKRGGGGNNYNGQNYVQSNPRRINDYKNNGRINGGQFNNSNSSVSGFQSNEHVNNEHTNGQYSNVRKNNTNGGRINTGQYNNNGRGGNHNDNRHVTDASISPEHYNIIQSNINNGITIGRYIGGAENNAHVNDGRLYYSITDSEDLQCNNNNPRNLVNEYSIISQDDARLNNNKNRDSQYSTSNTDSSQFTHTGPGLSSYEFHPSPNGSSADWHSIHSNSTDNINNSGRSNSVNSSEYSHNLHFYDDDAYNNKNMTSEELIKMENYTKKQTFQSNSNIINNNARIDENQYLSDVVEESVRLWVIKSPDNSISDNNNTDVNKFNNDHSTYQPQQNREKVLQVANVHIPPSQQSLSPLSSQQQRGHQSQHHHPLQNEQLGFSPPSSSKNLQNGQQQQSRGNDGGIAATYQPKQRPQQSNQIKRQNAHQQQYYHGVGTQQSQQIMQIPKESSSHYSQQPQNDQGFPTPKESYSQQPRGIGVVQYQKRPQNDQLSPKNLQNVQQQPRGAQSQKRLQNDKLLSKKVQHTQRVAQSQLRSENNQQLVPTPKESQQHVPQSRGSGQSQQRLQNVQLVFSTPKKSSHIPQQFRGSQQQQQLLHIDQLGFPSPKKVQQSHIGSPLQQQLQNDQLLFTTLKESQHMQQSHPVQSRQRPHNNQSSFPSQNRGNGGGNVQYHQQSQNDQLQNYQIVFPTPRESHVQQSRNIQSQQRLQQQNPGPPLIKESSHHQPRTNDQFLQQSQTERTSNFDLGFPTPKESLHAQQQPRNNQPPLQQPYQPRNNNNDDDYAGIQSQRMQPKQKNIKK</sequence>
<dbReference type="Pfam" id="PF00173">
    <property type="entry name" value="Cyt-b5"/>
    <property type="match status" value="1"/>
</dbReference>
<feature type="region of interest" description="Disordered" evidence="18">
    <location>
        <begin position="1753"/>
        <end position="1777"/>
    </location>
</feature>
<feature type="compositionally biased region" description="Low complexity" evidence="18">
    <location>
        <begin position="2707"/>
        <end position="2716"/>
    </location>
</feature>
<feature type="compositionally biased region" description="Polar residues" evidence="18">
    <location>
        <begin position="2802"/>
        <end position="2865"/>
    </location>
</feature>
<dbReference type="EMBL" id="CAJVPS010000076">
    <property type="protein sequence ID" value="CAG8448686.1"/>
    <property type="molecule type" value="Genomic_DNA"/>
</dbReference>
<dbReference type="GO" id="GO:0005886">
    <property type="term" value="C:plasma membrane"/>
    <property type="evidence" value="ECO:0007669"/>
    <property type="project" value="UniProtKB-SubCell"/>
</dbReference>
<feature type="transmembrane region" description="Helical" evidence="19">
    <location>
        <begin position="1219"/>
        <end position="1238"/>
    </location>
</feature>
<evidence type="ECO:0000256" key="9">
    <source>
        <dbReference type="ARBA" id="ARBA00022840"/>
    </source>
</evidence>
<dbReference type="SUPFAM" id="SSF109715">
    <property type="entry name" value="DEK C-terminal domain"/>
    <property type="match status" value="1"/>
</dbReference>
<dbReference type="CDD" id="cd14879">
    <property type="entry name" value="MYSc_Myo17"/>
    <property type="match status" value="1"/>
</dbReference>
<dbReference type="PANTHER" id="PTHR22914">
    <property type="entry name" value="CHITIN SYNTHASE"/>
    <property type="match status" value="1"/>
</dbReference>
<dbReference type="GO" id="GO:0005524">
    <property type="term" value="F:ATP binding"/>
    <property type="evidence" value="ECO:0007669"/>
    <property type="project" value="UniProtKB-UniRule"/>
</dbReference>
<keyword evidence="10" id="KW-0460">Magnesium</keyword>
<evidence type="ECO:0000256" key="18">
    <source>
        <dbReference type="SAM" id="MobiDB-lite"/>
    </source>
</evidence>
<feature type="compositionally biased region" description="Low complexity" evidence="18">
    <location>
        <begin position="9"/>
        <end position="20"/>
    </location>
</feature>
<dbReference type="PROSITE" id="PS51998">
    <property type="entry name" value="DEK_C"/>
    <property type="match status" value="1"/>
</dbReference>
<gene>
    <name evidence="23" type="ORF">ALEPTO_LOCUS859</name>
</gene>
<dbReference type="InterPro" id="IPR054708">
    <property type="entry name" value="MTPAP-like_central"/>
</dbReference>
<dbReference type="GO" id="GO:0006031">
    <property type="term" value="P:chitin biosynthetic process"/>
    <property type="evidence" value="ECO:0007669"/>
    <property type="project" value="TreeGrafter"/>
</dbReference>
<feature type="compositionally biased region" description="Polar residues" evidence="18">
    <location>
        <begin position="2878"/>
        <end position="2904"/>
    </location>
</feature>
<evidence type="ECO:0000256" key="17">
    <source>
        <dbReference type="PROSITE-ProRule" id="PRU00782"/>
    </source>
</evidence>
<keyword evidence="24" id="KW-1185">Reference proteome</keyword>
<feature type="compositionally biased region" description="Polar residues" evidence="18">
    <location>
        <begin position="3177"/>
        <end position="3191"/>
    </location>
</feature>
<comment type="similarity">
    <text evidence="2">Belongs to the DNA polymerase type-B-like family.</text>
</comment>
<dbReference type="Pfam" id="PF22600">
    <property type="entry name" value="MTPAP-like_central"/>
    <property type="match status" value="1"/>
</dbReference>
<dbReference type="FunFam" id="1.10.10.820:FF:000001">
    <property type="entry name" value="Myosin heavy chain"/>
    <property type="match status" value="1"/>
</dbReference>
<dbReference type="Gene3D" id="1.20.120.720">
    <property type="entry name" value="Myosin VI head, motor domain, U50 subdomain"/>
    <property type="match status" value="1"/>
</dbReference>
<dbReference type="Gene3D" id="3.40.850.10">
    <property type="entry name" value="Kinesin motor domain"/>
    <property type="match status" value="1"/>
</dbReference>
<dbReference type="SUPFAM" id="SSF53448">
    <property type="entry name" value="Nucleotide-diphospho-sugar transferases"/>
    <property type="match status" value="1"/>
</dbReference>
<evidence type="ECO:0000256" key="14">
    <source>
        <dbReference type="ARBA" id="ARBA00023175"/>
    </source>
</evidence>
<evidence type="ECO:0000256" key="16">
    <source>
        <dbReference type="ARBA" id="ARBA00023203"/>
    </source>
</evidence>
<feature type="compositionally biased region" description="Polar residues" evidence="18">
    <location>
        <begin position="2373"/>
        <end position="2388"/>
    </location>
</feature>
<feature type="compositionally biased region" description="Polar residues" evidence="18">
    <location>
        <begin position="3119"/>
        <end position="3135"/>
    </location>
</feature>
<dbReference type="GO" id="GO:0046872">
    <property type="term" value="F:metal ion binding"/>
    <property type="evidence" value="ECO:0007669"/>
    <property type="project" value="UniProtKB-KW"/>
</dbReference>
<feature type="compositionally biased region" description="Polar residues" evidence="18">
    <location>
        <begin position="2600"/>
        <end position="2616"/>
    </location>
</feature>
<dbReference type="Pfam" id="PF08766">
    <property type="entry name" value="DEK_C"/>
    <property type="match status" value="1"/>
</dbReference>
<feature type="compositionally biased region" description="Low complexity" evidence="18">
    <location>
        <begin position="2617"/>
        <end position="2629"/>
    </location>
</feature>
<dbReference type="Pfam" id="PF00063">
    <property type="entry name" value="Myosin_head"/>
    <property type="match status" value="1"/>
</dbReference>
<keyword evidence="12 17" id="KW-0518">Myosin</keyword>
<dbReference type="InterPro" id="IPR001609">
    <property type="entry name" value="Myosin_head_motor_dom-like"/>
</dbReference>
<comment type="subcellular location">
    <subcellularLocation>
        <location evidence="1">Cell membrane</location>
        <topology evidence="1">Multi-pass membrane protein</topology>
    </subcellularLocation>
</comment>
<dbReference type="InterPro" id="IPR036961">
    <property type="entry name" value="Kinesin_motor_dom_sf"/>
</dbReference>
<evidence type="ECO:0000256" key="15">
    <source>
        <dbReference type="ARBA" id="ARBA00023180"/>
    </source>
</evidence>
<evidence type="ECO:0000256" key="2">
    <source>
        <dbReference type="ARBA" id="ARBA00008593"/>
    </source>
</evidence>
<protein>
    <submittedName>
        <fullName evidence="23">13567_t:CDS:1</fullName>
    </submittedName>
</protein>
<feature type="region of interest" description="Disordered" evidence="18">
    <location>
        <begin position="863"/>
        <end position="896"/>
    </location>
</feature>
<feature type="compositionally biased region" description="Basic and acidic residues" evidence="18">
    <location>
        <begin position="781"/>
        <end position="795"/>
    </location>
</feature>
<evidence type="ECO:0000256" key="19">
    <source>
        <dbReference type="SAM" id="Phobius"/>
    </source>
</evidence>
<keyword evidence="4" id="KW-0328">Glycosyltransferase</keyword>
<name>A0A9N8VEV8_9GLOM</name>
<dbReference type="Gene3D" id="1.10.10.60">
    <property type="entry name" value="Homeodomain-like"/>
    <property type="match status" value="1"/>
</dbReference>
<dbReference type="Gene3D" id="1.20.58.530">
    <property type="match status" value="1"/>
</dbReference>
<feature type="region of interest" description="Disordered" evidence="18">
    <location>
        <begin position="3083"/>
        <end position="3191"/>
    </location>
</feature>
<organism evidence="23 24">
    <name type="scientific">Ambispora leptoticha</name>
    <dbReference type="NCBI Taxonomy" id="144679"/>
    <lineage>
        <taxon>Eukaryota</taxon>
        <taxon>Fungi</taxon>
        <taxon>Fungi incertae sedis</taxon>
        <taxon>Mucoromycota</taxon>
        <taxon>Glomeromycotina</taxon>
        <taxon>Glomeromycetes</taxon>
        <taxon>Archaeosporales</taxon>
        <taxon>Ambisporaceae</taxon>
        <taxon>Ambispora</taxon>
    </lineage>
</organism>
<feature type="compositionally biased region" description="Polar residues" evidence="18">
    <location>
        <begin position="1762"/>
        <end position="1771"/>
    </location>
</feature>
<dbReference type="CDD" id="cd04190">
    <property type="entry name" value="Chitin_synth_C"/>
    <property type="match status" value="1"/>
</dbReference>
<evidence type="ECO:0000256" key="1">
    <source>
        <dbReference type="ARBA" id="ARBA00004651"/>
    </source>
</evidence>
<reference evidence="23" key="1">
    <citation type="submission" date="2021-06" db="EMBL/GenBank/DDBJ databases">
        <authorList>
            <person name="Kallberg Y."/>
            <person name="Tangrot J."/>
            <person name="Rosling A."/>
        </authorList>
    </citation>
    <scope>NUCLEOTIDE SEQUENCE</scope>
    <source>
        <strain evidence="23">FL130A</strain>
    </source>
</reference>
<feature type="region of interest" description="Disordered" evidence="18">
    <location>
        <begin position="2742"/>
        <end position="2865"/>
    </location>
</feature>
<dbReference type="SUPFAM" id="SSF52540">
    <property type="entry name" value="P-loop containing nucleoside triphosphate hydrolases"/>
    <property type="match status" value="1"/>
</dbReference>
<keyword evidence="7" id="KW-0479">Metal-binding</keyword>
<feature type="region of interest" description="Disordered" evidence="18">
    <location>
        <begin position="2878"/>
        <end position="2957"/>
    </location>
</feature>
<dbReference type="InterPro" id="IPR029044">
    <property type="entry name" value="Nucleotide-diphossugar_trans"/>
</dbReference>
<keyword evidence="5" id="KW-0808">Transferase</keyword>
<dbReference type="Pfam" id="PF03142">
    <property type="entry name" value="Chitin_synth_2"/>
    <property type="match status" value="1"/>
</dbReference>
<feature type="domain" description="Cytochrome b5 heme-binding" evidence="20">
    <location>
        <begin position="973"/>
        <end position="1034"/>
    </location>
</feature>
<keyword evidence="3" id="KW-1003">Cell membrane</keyword>
<dbReference type="SUPFAM" id="SSF81631">
    <property type="entry name" value="PAP/OAS1 substrate-binding domain"/>
    <property type="match status" value="1"/>
</dbReference>
<feature type="transmembrane region" description="Helical" evidence="19">
    <location>
        <begin position="1641"/>
        <end position="1662"/>
    </location>
</feature>
<dbReference type="GO" id="GO:0030428">
    <property type="term" value="C:cell septum"/>
    <property type="evidence" value="ECO:0007669"/>
    <property type="project" value="TreeGrafter"/>
</dbReference>
<evidence type="ECO:0000313" key="24">
    <source>
        <dbReference type="Proteomes" id="UP000789508"/>
    </source>
</evidence>
<feature type="region of interest" description="Disordered" evidence="18">
    <location>
        <begin position="2564"/>
        <end position="2629"/>
    </location>
</feature>
<dbReference type="GO" id="GO:0003774">
    <property type="term" value="F:cytoskeletal motor activity"/>
    <property type="evidence" value="ECO:0007669"/>
    <property type="project" value="UniProtKB-UniRule"/>
</dbReference>
<feature type="transmembrane region" description="Helical" evidence="19">
    <location>
        <begin position="944"/>
        <end position="968"/>
    </location>
</feature>
<dbReference type="Gene3D" id="3.30.460.10">
    <property type="entry name" value="Beta Polymerase, domain 2"/>
    <property type="match status" value="1"/>
</dbReference>
<dbReference type="Gene3D" id="3.10.120.10">
    <property type="entry name" value="Cytochrome b5-like heme/steroid binding domain"/>
    <property type="match status" value="1"/>
</dbReference>
<feature type="binding site" evidence="17">
    <location>
        <begin position="127"/>
        <end position="134"/>
    </location>
    <ligand>
        <name>ATP</name>
        <dbReference type="ChEBI" id="CHEBI:30616"/>
    </ligand>
</feature>
<evidence type="ECO:0000256" key="4">
    <source>
        <dbReference type="ARBA" id="ARBA00022676"/>
    </source>
</evidence>
<dbReference type="PROSITE" id="PS50255">
    <property type="entry name" value="CYTOCHROME_B5_2"/>
    <property type="match status" value="1"/>
</dbReference>
<proteinExistence type="inferred from homology"/>
<feature type="region of interest" description="Disordered" evidence="18">
    <location>
        <begin position="781"/>
        <end position="836"/>
    </location>
</feature>
<feature type="domain" description="DEK-C" evidence="22">
    <location>
        <begin position="1866"/>
        <end position="1921"/>
    </location>
</feature>
<dbReference type="InterPro" id="IPR036400">
    <property type="entry name" value="Cyt_B5-like_heme/steroid_sf"/>
</dbReference>
<dbReference type="GO" id="GO:0031505">
    <property type="term" value="P:fungal-type cell wall organization"/>
    <property type="evidence" value="ECO:0007669"/>
    <property type="project" value="TreeGrafter"/>
</dbReference>
<dbReference type="Gene3D" id="3.90.550.10">
    <property type="entry name" value="Spore Coat Polysaccharide Biosynthesis Protein SpsA, Chain A"/>
    <property type="match status" value="1"/>
</dbReference>
<dbReference type="Pfam" id="PF03828">
    <property type="entry name" value="PAP_assoc"/>
    <property type="match status" value="1"/>
</dbReference>
<keyword evidence="13 19" id="KW-0472">Membrane</keyword>
<feature type="compositionally biased region" description="Gly residues" evidence="18">
    <location>
        <begin position="2389"/>
        <end position="2403"/>
    </location>
</feature>
<evidence type="ECO:0000256" key="5">
    <source>
        <dbReference type="ARBA" id="ARBA00022679"/>
    </source>
</evidence>
<dbReference type="InterPro" id="IPR036037">
    <property type="entry name" value="MYSc_Myo17"/>
</dbReference>
<evidence type="ECO:0000256" key="13">
    <source>
        <dbReference type="ARBA" id="ARBA00023136"/>
    </source>
</evidence>
<dbReference type="PROSITE" id="PS51456">
    <property type="entry name" value="MYOSIN_MOTOR"/>
    <property type="match status" value="1"/>
</dbReference>
<evidence type="ECO:0000259" key="21">
    <source>
        <dbReference type="PROSITE" id="PS51456"/>
    </source>
</evidence>
<dbReference type="PRINTS" id="PR00193">
    <property type="entry name" value="MYOSINHEAVY"/>
</dbReference>
<dbReference type="SMART" id="SM00242">
    <property type="entry name" value="MYSc"/>
    <property type="match status" value="1"/>
</dbReference>
<feature type="transmembrane region" description="Helical" evidence="19">
    <location>
        <begin position="1669"/>
        <end position="1692"/>
    </location>
</feature>
<evidence type="ECO:0000256" key="10">
    <source>
        <dbReference type="ARBA" id="ARBA00022842"/>
    </source>
</evidence>
<dbReference type="SMART" id="SM01117">
    <property type="entry name" value="Cyt-b5"/>
    <property type="match status" value="2"/>
</dbReference>
<dbReference type="InterPro" id="IPR004835">
    <property type="entry name" value="Chitin_synth"/>
</dbReference>
<dbReference type="GO" id="GO:0016459">
    <property type="term" value="C:myosin complex"/>
    <property type="evidence" value="ECO:0007669"/>
    <property type="project" value="UniProtKB-KW"/>
</dbReference>
<feature type="transmembrane region" description="Helical" evidence="19">
    <location>
        <begin position="908"/>
        <end position="928"/>
    </location>
</feature>
<dbReference type="InterPro" id="IPR002058">
    <property type="entry name" value="PAP_assoc"/>
</dbReference>
<feature type="region of interest" description="Disordered" evidence="18">
    <location>
        <begin position="1800"/>
        <end position="1839"/>
    </location>
</feature>
<keyword evidence="11 19" id="KW-1133">Transmembrane helix</keyword>
<dbReference type="InterPro" id="IPR014876">
    <property type="entry name" value="DEK_C"/>
</dbReference>
<evidence type="ECO:0000259" key="22">
    <source>
        <dbReference type="PROSITE" id="PS51998"/>
    </source>
</evidence>
<feature type="region of interest" description="Actin-binding" evidence="17">
    <location>
        <begin position="656"/>
        <end position="678"/>
    </location>
</feature>